<comment type="caution">
    <text evidence="1">The sequence shown here is derived from an EMBL/GenBank/DDBJ whole genome shotgun (WGS) entry which is preliminary data.</text>
</comment>
<proteinExistence type="predicted"/>
<sequence>MATIIYGPVTHIQKHDAVRPTLRKKVLCGENIHCFSVASTTSTHLVIKRRAAWDKYSS</sequence>
<keyword evidence="2" id="KW-1185">Reference proteome</keyword>
<evidence type="ECO:0000313" key="1">
    <source>
        <dbReference type="EMBL" id="VCX13210.1"/>
    </source>
</evidence>
<accession>A0A9X9M107</accession>
<organism evidence="1 2">
    <name type="scientific">Gulo gulo</name>
    <name type="common">Wolverine</name>
    <name type="synonym">Gluton</name>
    <dbReference type="NCBI Taxonomy" id="48420"/>
    <lineage>
        <taxon>Eukaryota</taxon>
        <taxon>Metazoa</taxon>
        <taxon>Chordata</taxon>
        <taxon>Craniata</taxon>
        <taxon>Vertebrata</taxon>
        <taxon>Euteleostomi</taxon>
        <taxon>Mammalia</taxon>
        <taxon>Eutheria</taxon>
        <taxon>Laurasiatheria</taxon>
        <taxon>Carnivora</taxon>
        <taxon>Caniformia</taxon>
        <taxon>Musteloidea</taxon>
        <taxon>Mustelidae</taxon>
        <taxon>Guloninae</taxon>
        <taxon>Gulo</taxon>
    </lineage>
</organism>
<name>A0A9X9M107_GULGU</name>
<reference evidence="1 2" key="1">
    <citation type="submission" date="2018-10" db="EMBL/GenBank/DDBJ databases">
        <authorList>
            <person name="Ekblom R."/>
            <person name="Jareborg N."/>
        </authorList>
    </citation>
    <scope>NUCLEOTIDE SEQUENCE [LARGE SCALE GENOMIC DNA]</scope>
    <source>
        <tissue evidence="1">Muscle</tissue>
    </source>
</reference>
<dbReference type="EMBL" id="CYRY02035044">
    <property type="protein sequence ID" value="VCX13210.1"/>
    <property type="molecule type" value="Genomic_DNA"/>
</dbReference>
<evidence type="ECO:0000313" key="2">
    <source>
        <dbReference type="Proteomes" id="UP000269945"/>
    </source>
</evidence>
<gene>
    <name evidence="1" type="ORF">BN2614_LOCUS1</name>
</gene>
<protein>
    <submittedName>
        <fullName evidence="1">Uncharacterized protein</fullName>
    </submittedName>
</protein>
<dbReference type="AlphaFoldDB" id="A0A9X9M107"/>
<dbReference type="Proteomes" id="UP000269945">
    <property type="component" value="Unassembled WGS sequence"/>
</dbReference>